<feature type="non-terminal residue" evidence="3">
    <location>
        <position position="338"/>
    </location>
</feature>
<dbReference type="Proteomes" id="UP001189429">
    <property type="component" value="Unassembled WGS sequence"/>
</dbReference>
<keyword evidence="4" id="KW-1185">Reference proteome</keyword>
<comment type="caution">
    <text evidence="3">The sequence shown here is derived from an EMBL/GenBank/DDBJ whole genome shotgun (WGS) entry which is preliminary data.</text>
</comment>
<dbReference type="Pfam" id="PF03372">
    <property type="entry name" value="Exo_endo_phos"/>
    <property type="match status" value="1"/>
</dbReference>
<name>A0ABN9QYU9_9DINO</name>
<feature type="region of interest" description="Disordered" evidence="1">
    <location>
        <begin position="207"/>
        <end position="232"/>
    </location>
</feature>
<organism evidence="3 4">
    <name type="scientific">Prorocentrum cordatum</name>
    <dbReference type="NCBI Taxonomy" id="2364126"/>
    <lineage>
        <taxon>Eukaryota</taxon>
        <taxon>Sar</taxon>
        <taxon>Alveolata</taxon>
        <taxon>Dinophyceae</taxon>
        <taxon>Prorocentrales</taxon>
        <taxon>Prorocentraceae</taxon>
        <taxon>Prorocentrum</taxon>
    </lineage>
</organism>
<evidence type="ECO:0000259" key="2">
    <source>
        <dbReference type="Pfam" id="PF03372"/>
    </source>
</evidence>
<dbReference type="EMBL" id="CAUYUJ010004925">
    <property type="protein sequence ID" value="CAK0811581.1"/>
    <property type="molecule type" value="Genomic_DNA"/>
</dbReference>
<dbReference type="InterPro" id="IPR036691">
    <property type="entry name" value="Endo/exonu/phosph_ase_sf"/>
</dbReference>
<evidence type="ECO:0000313" key="3">
    <source>
        <dbReference type="EMBL" id="CAK0811581.1"/>
    </source>
</evidence>
<feature type="domain" description="Endonuclease/exonuclease/phosphatase" evidence="2">
    <location>
        <begin position="21"/>
        <end position="187"/>
    </location>
</feature>
<evidence type="ECO:0000313" key="4">
    <source>
        <dbReference type="Proteomes" id="UP001189429"/>
    </source>
</evidence>
<dbReference type="SUPFAM" id="SSF56219">
    <property type="entry name" value="DNase I-like"/>
    <property type="match status" value="1"/>
</dbReference>
<gene>
    <name evidence="3" type="ORF">PCOR1329_LOCUS16127</name>
</gene>
<dbReference type="Gene3D" id="3.60.10.10">
    <property type="entry name" value="Endonuclease/exonuclease/phosphatase"/>
    <property type="match status" value="1"/>
</dbReference>
<evidence type="ECO:0000256" key="1">
    <source>
        <dbReference type="SAM" id="MobiDB-lite"/>
    </source>
</evidence>
<reference evidence="3" key="1">
    <citation type="submission" date="2023-10" db="EMBL/GenBank/DDBJ databases">
        <authorList>
            <person name="Chen Y."/>
            <person name="Shah S."/>
            <person name="Dougan E. K."/>
            <person name="Thang M."/>
            <person name="Chan C."/>
        </authorList>
    </citation>
    <scope>NUCLEOTIDE SEQUENCE [LARGE SCALE GENOMIC DNA]</scope>
</reference>
<proteinExistence type="predicted"/>
<dbReference type="InterPro" id="IPR005135">
    <property type="entry name" value="Endo/exonuclease/phosphatase"/>
</dbReference>
<sequence>MAKPQSPAGARNSAPTTVWTCNVRKLAAAWTLADAAVVKGIGVLMLQEVNATRAEIEHFRRSFFGEGYRVSWAEGHTKADGRPGGGVITLVARNLRSKVMWKVSTDIGQMVAVQASDTTLVNVYAHPGAGHAQAMLDSLQEAVISDQARSWVAAGDWNCTPEGIQPPSEWCHLRRCIDYCMAHGKTVRNMAFERFKLSEHKRVSFQIDGPAGGRAQEPQLQGHQDLSRPAQTQPDTWLAVATEIWRGRGGEVHAPGGFSENARSFAEPGSDEAQQWVTETWGDFERALETTFLTVRDMVLLPLDHDPDDPEQRKNGNVVITKVDRSKGDAITRGTFPE</sequence>
<accession>A0ABN9QYU9</accession>
<protein>
    <recommendedName>
        <fullName evidence="2">Endonuclease/exonuclease/phosphatase domain-containing protein</fullName>
    </recommendedName>
</protein>
<feature type="compositionally biased region" description="Polar residues" evidence="1">
    <location>
        <begin position="218"/>
        <end position="232"/>
    </location>
</feature>